<keyword evidence="3" id="KW-0548">Nucleotidyltransferase</keyword>
<comment type="catalytic activity">
    <reaction evidence="6">
        <text>DNA(n) + a 2'-deoxyribonucleoside 5'-triphosphate = DNA(n+1) + diphosphate</text>
        <dbReference type="Rhea" id="RHEA:22508"/>
        <dbReference type="Rhea" id="RHEA-COMP:17339"/>
        <dbReference type="Rhea" id="RHEA-COMP:17340"/>
        <dbReference type="ChEBI" id="CHEBI:33019"/>
        <dbReference type="ChEBI" id="CHEBI:61560"/>
        <dbReference type="ChEBI" id="CHEBI:173112"/>
        <dbReference type="EC" id="2.7.7.7"/>
    </reaction>
</comment>
<evidence type="ECO:0000256" key="3">
    <source>
        <dbReference type="ARBA" id="ARBA00022695"/>
    </source>
</evidence>
<keyword evidence="4" id="KW-0235">DNA replication</keyword>
<dbReference type="InterPro" id="IPR004805">
    <property type="entry name" value="DnaE2/DnaE/PolC"/>
</dbReference>
<dbReference type="GO" id="GO:0008408">
    <property type="term" value="F:3'-5' exonuclease activity"/>
    <property type="evidence" value="ECO:0007669"/>
    <property type="project" value="InterPro"/>
</dbReference>
<keyword evidence="9" id="KW-1185">Reference proteome</keyword>
<evidence type="ECO:0000256" key="4">
    <source>
        <dbReference type="ARBA" id="ARBA00022705"/>
    </source>
</evidence>
<dbReference type="SUPFAM" id="SSF89550">
    <property type="entry name" value="PHP domain-like"/>
    <property type="match status" value="1"/>
</dbReference>
<dbReference type="InterPro" id="IPR016195">
    <property type="entry name" value="Pol/histidinol_Pase-like"/>
</dbReference>
<dbReference type="CDD" id="cd07431">
    <property type="entry name" value="PHP_PolIIIA"/>
    <property type="match status" value="1"/>
</dbReference>
<dbReference type="InterPro" id="IPR041931">
    <property type="entry name" value="DNA_pol3_alpha_thumb_dom"/>
</dbReference>
<dbReference type="InterPro" id="IPR003141">
    <property type="entry name" value="Pol/His_phosphatase_N"/>
</dbReference>
<organism evidence="8 9">
    <name type="scientific">Macrococcus epidermidis</name>
    <dbReference type="NCBI Taxonomy" id="1902580"/>
    <lineage>
        <taxon>Bacteria</taxon>
        <taxon>Bacillati</taxon>
        <taxon>Bacillota</taxon>
        <taxon>Bacilli</taxon>
        <taxon>Bacillales</taxon>
        <taxon>Staphylococcaceae</taxon>
        <taxon>Macrococcus</taxon>
    </lineage>
</organism>
<evidence type="ECO:0000256" key="5">
    <source>
        <dbReference type="ARBA" id="ARBA00022932"/>
    </source>
</evidence>
<dbReference type="GO" id="GO:0003887">
    <property type="term" value="F:DNA-directed DNA polymerase activity"/>
    <property type="evidence" value="ECO:0007669"/>
    <property type="project" value="UniProtKB-KW"/>
</dbReference>
<proteinExistence type="predicted"/>
<dbReference type="EC" id="2.7.7.7" evidence="1"/>
<evidence type="ECO:0000256" key="2">
    <source>
        <dbReference type="ARBA" id="ARBA00022679"/>
    </source>
</evidence>
<evidence type="ECO:0000313" key="8">
    <source>
        <dbReference type="EMBL" id="RAK47069.1"/>
    </source>
</evidence>
<keyword evidence="5" id="KW-0239">DNA-directed DNA polymerase</keyword>
<evidence type="ECO:0000256" key="6">
    <source>
        <dbReference type="ARBA" id="ARBA00049244"/>
    </source>
</evidence>
<dbReference type="Proteomes" id="UP000249808">
    <property type="component" value="Unassembled WGS sequence"/>
</dbReference>
<protein>
    <recommendedName>
        <fullName evidence="1">DNA-directed DNA polymerase</fullName>
        <ecNumber evidence="1">2.7.7.7</ecNumber>
    </recommendedName>
</protein>
<dbReference type="Gene3D" id="1.10.10.1600">
    <property type="entry name" value="Bacterial DNA polymerase III alpha subunit, thumb domain"/>
    <property type="match status" value="1"/>
</dbReference>
<dbReference type="InterPro" id="IPR011708">
    <property type="entry name" value="DNA_pol3_alpha_NTPase_dom"/>
</dbReference>
<dbReference type="RefSeq" id="WP_111715443.1">
    <property type="nucleotide sequence ID" value="NZ_PZJH01000001.1"/>
</dbReference>
<dbReference type="SMART" id="SM00481">
    <property type="entry name" value="POLIIIAc"/>
    <property type="match status" value="1"/>
</dbReference>
<feature type="domain" description="Polymerase/histidinol phosphatase N-terminal" evidence="7">
    <location>
        <begin position="3"/>
        <end position="70"/>
    </location>
</feature>
<gene>
    <name evidence="8" type="ORF">BHU61_06295</name>
</gene>
<dbReference type="PANTHER" id="PTHR32294:SF0">
    <property type="entry name" value="DNA POLYMERASE III SUBUNIT ALPHA"/>
    <property type="match status" value="1"/>
</dbReference>
<comment type="caution">
    <text evidence="8">The sequence shown here is derived from an EMBL/GenBank/DDBJ whole genome shotgun (WGS) entry which is preliminary data.</text>
</comment>
<dbReference type="Pfam" id="PF17657">
    <property type="entry name" value="DNA_pol3_finger"/>
    <property type="match status" value="1"/>
</dbReference>
<dbReference type="PANTHER" id="PTHR32294">
    <property type="entry name" value="DNA POLYMERASE III SUBUNIT ALPHA"/>
    <property type="match status" value="1"/>
</dbReference>
<keyword evidence="2" id="KW-0808">Transferase</keyword>
<evidence type="ECO:0000259" key="7">
    <source>
        <dbReference type="SMART" id="SM00481"/>
    </source>
</evidence>
<dbReference type="EMBL" id="PZJH01000001">
    <property type="protein sequence ID" value="RAK47069.1"/>
    <property type="molecule type" value="Genomic_DNA"/>
</dbReference>
<evidence type="ECO:0000256" key="1">
    <source>
        <dbReference type="ARBA" id="ARBA00012417"/>
    </source>
</evidence>
<sequence>MVVHLNIHTSYDLLHSTVKIDDLINRAKSLGQKAVAITDLNVLFGVQSFYSACIDAGIKPIIGMEIILTDGIEDCYTVLLAKNNAGFKSLMQLSSRIQLKNLQKISIDILRQYTDHLIVIYKQLDANQEHFVLEDADYYVSHDSTIEARRVYIDDVRYLSPDGIVDLSILNAIDDNKKIPLETIQLKSGTKYIKSDEILLDLGISERTIQATEEIAEACNVTLEKSTHLPKYPVPDDLSSDAYLYKLLQKQKVKFPQFDEKYEERLMYEYEVIQSMGFSDYFLIVSDLIHFAKTNDILVGPGRGSSSGSLVSYVLGITTIDPIEHDLLFERFLNPERVTMPDIDIDFEDKERDKVIEYVIQKYGAFNVSGIVTFGHLSMKAVMRDVGRILQFSESELKEASSILSNKSFNNLIDAYEDDTFSSFIDYNERRKKWYQIARSLEGLPRHTSTHAAGIIIHDQLLTDYVPLLMGEEYPLTQWNMTEVEAIGLLKIDFLGLRNLTIIHNILRSIKAQYGKTINIEQIPMDDIKVYEQLSSGDSMGIFQLESDGIRNVLKRLKPENFNDIVAVLSLYRPGPMEQIPLYIERRHHQQTVHLPHADLEDILSPTYGVIIYQEQIMQIANRFAGFSFGEADILRRAMSKKNHQTLLAEQEHFVSGSMKNGYSKQDATAIYELILKFANYGFNKAHAVAYAKISYIMMYFKVHFPNIFYAATLSNQIGVEHKTKEIIAEVKSRMINIYPADINQAGWYYKAQKTGIMMSLGMIKGVGYRSVVEIVEERKKGPFKDIYDFCARIPKRVKSKALLEALIHVGAFDQFEQNRATLLASLDAILDVEKEAFGEMNFLESLGLNKKKIYHYHEEMSDDQKASYELEYLGFFISRHPIESMFNELQYLPLYRMSQKVNDQYILLWIEGLRRVRTKKGQPMAFVQAMDGIQQMDLVVFPTVFDRYEPLIQTNKPLIVKGKFDDKKDNQIIVNEVIKVDEFIKNIHLNAKQLFVRVPLQNAEQINKQGDIEVIQFEQNEMKSLGFIQRDKLDDFMSRYDKADIRLI</sequence>
<name>A0A327ZXW8_9STAP</name>
<accession>A0A327ZXW8</accession>
<dbReference type="GO" id="GO:0006260">
    <property type="term" value="P:DNA replication"/>
    <property type="evidence" value="ECO:0007669"/>
    <property type="project" value="UniProtKB-KW"/>
</dbReference>
<dbReference type="SUPFAM" id="SSF160975">
    <property type="entry name" value="AF1531-like"/>
    <property type="match status" value="1"/>
</dbReference>
<reference evidence="8 9" key="1">
    <citation type="journal article" date="2018" name="Front. Microbiol.">
        <title>Description and Comparative Genomics of Macrococcus caseolyticus subsp. hominis subsp. nov., Macrococcus goetzii sp. nov., Macrococcus epidermidis sp. nov., and Macrococcus bohemicus sp. nov., Novel Macrococci From Human Clinical Material With Virulence Potential and Suspected Uptake of Foreign DNA by Natural Transformation.</title>
        <authorList>
            <person name="Maslanova I."/>
            <person name="Wertheimer Z."/>
            <person name="Sedlacek I."/>
            <person name="Svec P."/>
            <person name="Indrakova A."/>
            <person name="Kovarovic V."/>
            <person name="Schumann P."/>
            <person name="Sproer C."/>
            <person name="Kralova S."/>
            <person name="Sedo O."/>
            <person name="Kristofova L."/>
            <person name="Vrbovska V."/>
            <person name="Fuzik T."/>
            <person name="Petras P."/>
            <person name="Zdrahal Z."/>
            <person name="Ruzickova V."/>
            <person name="Doskar J."/>
            <person name="Pantucek R."/>
        </authorList>
    </citation>
    <scope>NUCLEOTIDE SEQUENCE [LARGE SCALE GENOMIC DNA]</scope>
    <source>
        <strain evidence="8 9">01/688</strain>
    </source>
</reference>
<dbReference type="InterPro" id="IPR029460">
    <property type="entry name" value="DNAPol_HHH"/>
</dbReference>
<dbReference type="NCBIfam" id="TIGR00594">
    <property type="entry name" value="polc"/>
    <property type="match status" value="1"/>
</dbReference>
<dbReference type="CDD" id="cd04485">
    <property type="entry name" value="DnaE_OBF"/>
    <property type="match status" value="1"/>
</dbReference>
<dbReference type="Pfam" id="PF07733">
    <property type="entry name" value="DNA_pol3_alpha"/>
    <property type="match status" value="1"/>
</dbReference>
<dbReference type="Gene3D" id="1.10.150.870">
    <property type="match status" value="1"/>
</dbReference>
<dbReference type="Pfam" id="PF02811">
    <property type="entry name" value="PHP"/>
    <property type="match status" value="1"/>
</dbReference>
<evidence type="ECO:0000313" key="9">
    <source>
        <dbReference type="Proteomes" id="UP000249808"/>
    </source>
</evidence>
<dbReference type="InterPro" id="IPR004013">
    <property type="entry name" value="PHP_dom"/>
</dbReference>
<dbReference type="AlphaFoldDB" id="A0A327ZXW8"/>
<dbReference type="Pfam" id="PF14579">
    <property type="entry name" value="HHH_6"/>
    <property type="match status" value="1"/>
</dbReference>
<dbReference type="InterPro" id="IPR040982">
    <property type="entry name" value="DNA_pol3_finger"/>
</dbReference>
<dbReference type="Gene3D" id="3.20.20.140">
    <property type="entry name" value="Metal-dependent hydrolases"/>
    <property type="match status" value="1"/>
</dbReference>